<name>A0A2T2NNP4_CORCC</name>
<feature type="region of interest" description="Disordered" evidence="1">
    <location>
        <begin position="89"/>
        <end position="118"/>
    </location>
</feature>
<evidence type="ECO:0000313" key="3">
    <source>
        <dbReference type="Proteomes" id="UP000240883"/>
    </source>
</evidence>
<reference evidence="2 3" key="1">
    <citation type="journal article" date="2018" name="Front. Microbiol.">
        <title>Genome-Wide Analysis of Corynespora cassiicola Leaf Fall Disease Putative Effectors.</title>
        <authorList>
            <person name="Lopez D."/>
            <person name="Ribeiro S."/>
            <person name="Label P."/>
            <person name="Fumanal B."/>
            <person name="Venisse J.S."/>
            <person name="Kohler A."/>
            <person name="de Oliveira R.R."/>
            <person name="Labutti K."/>
            <person name="Lipzen A."/>
            <person name="Lail K."/>
            <person name="Bauer D."/>
            <person name="Ohm R.A."/>
            <person name="Barry K.W."/>
            <person name="Spatafora J."/>
            <person name="Grigoriev I.V."/>
            <person name="Martin F.M."/>
            <person name="Pujade-Renaud V."/>
        </authorList>
    </citation>
    <scope>NUCLEOTIDE SEQUENCE [LARGE SCALE GENOMIC DNA]</scope>
    <source>
        <strain evidence="2 3">Philippines</strain>
    </source>
</reference>
<keyword evidence="3" id="KW-1185">Reference proteome</keyword>
<proteinExistence type="predicted"/>
<dbReference type="Proteomes" id="UP000240883">
    <property type="component" value="Unassembled WGS sequence"/>
</dbReference>
<evidence type="ECO:0000313" key="2">
    <source>
        <dbReference type="EMBL" id="PSN67044.1"/>
    </source>
</evidence>
<sequence>MLLFGSSNRVWFWRAAWKTRDGSAAIEPTASAWRLSPLDPRAQPRFSETGWRATGGLLQEKHISSRAWTHPIGRALANVSRALLGCGRAHGQAESTRPKHKDTTAQPRHGRDSPSVCWPNSAVEEQARPKAPPGHSRLTHTCISRVSQPHLDGTTVNTGGPSRCLALLRFPALLFCFNRQRRD</sequence>
<gene>
    <name evidence="2" type="ORF">BS50DRAFT_380823</name>
</gene>
<dbReference type="EMBL" id="KZ678135">
    <property type="protein sequence ID" value="PSN67044.1"/>
    <property type="molecule type" value="Genomic_DNA"/>
</dbReference>
<protein>
    <submittedName>
        <fullName evidence="2">Uncharacterized protein</fullName>
    </submittedName>
</protein>
<organism evidence="2 3">
    <name type="scientific">Corynespora cassiicola Philippines</name>
    <dbReference type="NCBI Taxonomy" id="1448308"/>
    <lineage>
        <taxon>Eukaryota</taxon>
        <taxon>Fungi</taxon>
        <taxon>Dikarya</taxon>
        <taxon>Ascomycota</taxon>
        <taxon>Pezizomycotina</taxon>
        <taxon>Dothideomycetes</taxon>
        <taxon>Pleosporomycetidae</taxon>
        <taxon>Pleosporales</taxon>
        <taxon>Corynesporascaceae</taxon>
        <taxon>Corynespora</taxon>
    </lineage>
</organism>
<accession>A0A2T2NNP4</accession>
<evidence type="ECO:0000256" key="1">
    <source>
        <dbReference type="SAM" id="MobiDB-lite"/>
    </source>
</evidence>
<dbReference type="AlphaFoldDB" id="A0A2T2NNP4"/>